<gene>
    <name evidence="1" type="ORF">HPULCUR_012081</name>
</gene>
<accession>A0ABP9YI80</accession>
<sequence>MDIIPISRKHGASKEFFKRFCEAIFVFDSADKRKVEETLISMGKNWDDIWKFDSDWILARVRRLVPAPEIIYPAVKKLFVNFHNLKCSRTDVGSKIRYKTIHRGHYNPWLTQRINHLMATLEMKTHGSYHDPTCDAIHYCGNPTNEEFGVISLSDNLLKEYSMSRPEGHVQRQISTYFEDVTNLCVPISRASKSQISAMDLHPDNRIKLNVGPSEDFLPLNNYMNSNHIQENVNTSHAIEINHSPSQYHQQALAEPHNSYQSHR</sequence>
<name>A0ABP9YI80_9FUNG</name>
<proteinExistence type="predicted"/>
<evidence type="ECO:0000313" key="1">
    <source>
        <dbReference type="EMBL" id="GAA5806545.1"/>
    </source>
</evidence>
<comment type="caution">
    <text evidence="1">The sequence shown here is derived from an EMBL/GenBank/DDBJ whole genome shotgun (WGS) entry which is preliminary data.</text>
</comment>
<evidence type="ECO:0000313" key="2">
    <source>
        <dbReference type="Proteomes" id="UP001476247"/>
    </source>
</evidence>
<dbReference type="EMBL" id="BAABUJ010000070">
    <property type="protein sequence ID" value="GAA5806545.1"/>
    <property type="molecule type" value="Genomic_DNA"/>
</dbReference>
<dbReference type="Proteomes" id="UP001476247">
    <property type="component" value="Unassembled WGS sequence"/>
</dbReference>
<organism evidence="1 2">
    <name type="scientific">Helicostylum pulchrum</name>
    <dbReference type="NCBI Taxonomy" id="562976"/>
    <lineage>
        <taxon>Eukaryota</taxon>
        <taxon>Fungi</taxon>
        <taxon>Fungi incertae sedis</taxon>
        <taxon>Mucoromycota</taxon>
        <taxon>Mucoromycotina</taxon>
        <taxon>Mucoromycetes</taxon>
        <taxon>Mucorales</taxon>
        <taxon>Mucorineae</taxon>
        <taxon>Mucoraceae</taxon>
        <taxon>Helicostylum</taxon>
    </lineage>
</organism>
<reference evidence="1 2" key="1">
    <citation type="submission" date="2024-04" db="EMBL/GenBank/DDBJ databases">
        <title>genome sequences of Mucor flavus KT1a and Helicostylum pulchrum KT1b strains isolation_sourced from the surface of a dry-aged beef.</title>
        <authorList>
            <person name="Toyotome T."/>
            <person name="Hosono M."/>
            <person name="Torimaru M."/>
            <person name="Fukuda K."/>
            <person name="Mikami N."/>
        </authorList>
    </citation>
    <scope>NUCLEOTIDE SEQUENCE [LARGE SCALE GENOMIC DNA]</scope>
    <source>
        <strain evidence="1 2">KT1b</strain>
    </source>
</reference>
<keyword evidence="2" id="KW-1185">Reference proteome</keyword>
<protein>
    <submittedName>
        <fullName evidence="1">Uncharacterized protein</fullName>
    </submittedName>
</protein>